<evidence type="ECO:0000256" key="1">
    <source>
        <dbReference type="SAM" id="SignalP"/>
    </source>
</evidence>
<dbReference type="PROSITE" id="PS51257">
    <property type="entry name" value="PROKAR_LIPOPROTEIN"/>
    <property type="match status" value="1"/>
</dbReference>
<gene>
    <name evidence="2" type="ORF">SAMN05444266_107517</name>
</gene>
<accession>A0A1M7I5B5</accession>
<dbReference type="EMBL" id="FRBL01000007">
    <property type="protein sequence ID" value="SHM35964.1"/>
    <property type="molecule type" value="Genomic_DNA"/>
</dbReference>
<feature type="chain" id="PRO_5009926783" evidence="1">
    <location>
        <begin position="22"/>
        <end position="214"/>
    </location>
</feature>
<dbReference type="AlphaFoldDB" id="A0A1M7I5B5"/>
<dbReference type="RefSeq" id="WP_073084683.1">
    <property type="nucleotide sequence ID" value="NZ_FRBL01000007.1"/>
</dbReference>
<organism evidence="2 3">
    <name type="scientific">Chitinophaga jiangningensis</name>
    <dbReference type="NCBI Taxonomy" id="1419482"/>
    <lineage>
        <taxon>Bacteria</taxon>
        <taxon>Pseudomonadati</taxon>
        <taxon>Bacteroidota</taxon>
        <taxon>Chitinophagia</taxon>
        <taxon>Chitinophagales</taxon>
        <taxon>Chitinophagaceae</taxon>
        <taxon>Chitinophaga</taxon>
    </lineage>
</organism>
<feature type="signal peptide" evidence="1">
    <location>
        <begin position="1"/>
        <end position="21"/>
    </location>
</feature>
<dbReference type="Proteomes" id="UP000184420">
    <property type="component" value="Unassembled WGS sequence"/>
</dbReference>
<name>A0A1M7I5B5_9BACT</name>
<reference evidence="2 3" key="1">
    <citation type="submission" date="2016-11" db="EMBL/GenBank/DDBJ databases">
        <authorList>
            <person name="Jaros S."/>
            <person name="Januszkiewicz K."/>
            <person name="Wedrychowicz H."/>
        </authorList>
    </citation>
    <scope>NUCLEOTIDE SEQUENCE [LARGE SCALE GENOMIC DNA]</scope>
    <source>
        <strain evidence="2 3">DSM 27406</strain>
    </source>
</reference>
<evidence type="ECO:0000313" key="3">
    <source>
        <dbReference type="Proteomes" id="UP000184420"/>
    </source>
</evidence>
<protein>
    <submittedName>
        <fullName evidence="2">Uncharacterized protein</fullName>
    </submittedName>
</protein>
<sequence length="214" mass="22804">MKTGLSLGTIVLCVMMLFSCSKEMSTEDGGVNSKCDYAPYTQGSSFTYLNVSSTGDSSQYTLTVNGDTTINGNVYRKLGDSSAFMCSNCTEGVYTQIASILSFDGYTASDLRLTYLKDFLPAGSTWSDTVTVSYGGISTKALLQYTIVQKGISKVVNGHDYTDVIGVQLDASASTASATLPVGTVAVNYYARGIGLIESDQAQDTTRLVNFNIK</sequence>
<dbReference type="OrthoDB" id="666482at2"/>
<keyword evidence="3" id="KW-1185">Reference proteome</keyword>
<evidence type="ECO:0000313" key="2">
    <source>
        <dbReference type="EMBL" id="SHM35964.1"/>
    </source>
</evidence>
<keyword evidence="1" id="KW-0732">Signal</keyword>
<proteinExistence type="predicted"/>